<keyword evidence="1" id="KW-0812">Transmembrane</keyword>
<gene>
    <name evidence="3" type="ORF">A2785_03240</name>
</gene>
<dbReference type="Pfam" id="PF10099">
    <property type="entry name" value="RskA_C"/>
    <property type="match status" value="1"/>
</dbReference>
<feature type="transmembrane region" description="Helical" evidence="1">
    <location>
        <begin position="6"/>
        <end position="26"/>
    </location>
</feature>
<keyword evidence="1" id="KW-0472">Membrane</keyword>
<proteinExistence type="predicted"/>
<organism evidence="3 4">
    <name type="scientific">Candidatus Chisholmbacteria bacterium RIFCSPHIGHO2_01_FULL_49_18</name>
    <dbReference type="NCBI Taxonomy" id="1797590"/>
    <lineage>
        <taxon>Bacteria</taxon>
        <taxon>Candidatus Chisholmiibacteriota</taxon>
    </lineage>
</organism>
<evidence type="ECO:0000256" key="1">
    <source>
        <dbReference type="SAM" id="Phobius"/>
    </source>
</evidence>
<name>A0A1G1VMG7_9BACT</name>
<evidence type="ECO:0000313" key="3">
    <source>
        <dbReference type="EMBL" id="OGY16581.1"/>
    </source>
</evidence>
<evidence type="ECO:0000259" key="2">
    <source>
        <dbReference type="Pfam" id="PF10099"/>
    </source>
</evidence>
<dbReference type="InterPro" id="IPR018764">
    <property type="entry name" value="RskA_C"/>
</dbReference>
<dbReference type="EMBL" id="MHCI01000014">
    <property type="protein sequence ID" value="OGY16581.1"/>
    <property type="molecule type" value="Genomic_DNA"/>
</dbReference>
<dbReference type="GO" id="GO:0005886">
    <property type="term" value="C:plasma membrane"/>
    <property type="evidence" value="ECO:0007669"/>
    <property type="project" value="InterPro"/>
</dbReference>
<dbReference type="Proteomes" id="UP000179069">
    <property type="component" value="Unassembled WGS sequence"/>
</dbReference>
<reference evidence="3 4" key="1">
    <citation type="journal article" date="2016" name="Nat. Commun.">
        <title>Thousands of microbial genomes shed light on interconnected biogeochemical processes in an aquifer system.</title>
        <authorList>
            <person name="Anantharaman K."/>
            <person name="Brown C.T."/>
            <person name="Hug L.A."/>
            <person name="Sharon I."/>
            <person name="Castelle C.J."/>
            <person name="Probst A.J."/>
            <person name="Thomas B.C."/>
            <person name="Singh A."/>
            <person name="Wilkins M.J."/>
            <person name="Karaoz U."/>
            <person name="Brodie E.L."/>
            <person name="Williams K.H."/>
            <person name="Hubbard S.S."/>
            <person name="Banfield J.F."/>
        </authorList>
    </citation>
    <scope>NUCLEOTIDE SEQUENCE [LARGE SCALE GENOMIC DNA]</scope>
</reference>
<dbReference type="AlphaFoldDB" id="A0A1G1VMG7"/>
<protein>
    <recommendedName>
        <fullName evidence="2">Anti-sigma K factor RskA C-terminal domain-containing protein</fullName>
    </recommendedName>
</protein>
<accession>A0A1G1VMG7</accession>
<comment type="caution">
    <text evidence="3">The sequence shown here is derived from an EMBL/GenBank/DDBJ whole genome shotgun (WGS) entry which is preliminary data.</text>
</comment>
<evidence type="ECO:0000313" key="4">
    <source>
        <dbReference type="Proteomes" id="UP000179069"/>
    </source>
</evidence>
<keyword evidence="1" id="KW-1133">Transmembrane helix</keyword>
<feature type="domain" description="Anti-sigma K factor RskA C-terminal" evidence="2">
    <location>
        <begin position="11"/>
        <end position="165"/>
    </location>
</feature>
<sequence>MKKQKLVWAFSAVLFFVLVVGIAYFLQVNRQRTQELQEPKLIQEARPTPGSPKINIQDQQKAVEQSRETITLTDVSGGSSSGTATRSFDGSNFLHTLSAQLPSLGSDQFYEGWLVSTDVNPKVISTGRLNATQTGQYALVYTSGTNLFSHPQVIVTLETKDDGRPETHILEGSF</sequence>